<protein>
    <recommendedName>
        <fullName evidence="7">Mediator of RNA polymerase II transcription subunit 9</fullName>
    </recommendedName>
    <alternativeName>
        <fullName evidence="7">Mediator complex subunit 9</fullName>
    </alternativeName>
</protein>
<organism evidence="9 10">
    <name type="scientific">Piloderma croceum (strain F 1598)</name>
    <dbReference type="NCBI Taxonomy" id="765440"/>
    <lineage>
        <taxon>Eukaryota</taxon>
        <taxon>Fungi</taxon>
        <taxon>Dikarya</taxon>
        <taxon>Basidiomycota</taxon>
        <taxon>Agaricomycotina</taxon>
        <taxon>Agaricomycetes</taxon>
        <taxon>Agaricomycetidae</taxon>
        <taxon>Atheliales</taxon>
        <taxon>Atheliaceae</taxon>
        <taxon>Piloderma</taxon>
    </lineage>
</organism>
<accession>A0A0C3FAS5</accession>
<dbReference type="InParanoid" id="A0A0C3FAS5"/>
<feature type="chain" id="PRO_5002164302" description="Mediator of RNA polymerase II transcription subunit 9" evidence="8">
    <location>
        <begin position="22"/>
        <end position="122"/>
    </location>
</feature>
<evidence type="ECO:0000256" key="5">
    <source>
        <dbReference type="ARBA" id="ARBA00023163"/>
    </source>
</evidence>
<gene>
    <name evidence="7" type="primary">MED9</name>
    <name evidence="9" type="ORF">PILCRDRAFT_821099</name>
</gene>
<dbReference type="OrthoDB" id="2563275at2759"/>
<keyword evidence="6 7" id="KW-0539">Nucleus</keyword>
<keyword evidence="4 7" id="KW-0010">Activator</keyword>
<evidence type="ECO:0000313" key="9">
    <source>
        <dbReference type="EMBL" id="KIM81750.1"/>
    </source>
</evidence>
<dbReference type="GO" id="GO:0003712">
    <property type="term" value="F:transcription coregulator activity"/>
    <property type="evidence" value="ECO:0007669"/>
    <property type="project" value="InterPro"/>
</dbReference>
<evidence type="ECO:0000313" key="10">
    <source>
        <dbReference type="Proteomes" id="UP000054166"/>
    </source>
</evidence>
<keyword evidence="8" id="KW-0732">Signal</keyword>
<dbReference type="GO" id="GO:0016592">
    <property type="term" value="C:mediator complex"/>
    <property type="evidence" value="ECO:0007669"/>
    <property type="project" value="InterPro"/>
</dbReference>
<dbReference type="AlphaFoldDB" id="A0A0C3FAS5"/>
<comment type="subcellular location">
    <subcellularLocation>
        <location evidence="1 7">Nucleus</location>
    </subcellularLocation>
</comment>
<evidence type="ECO:0000256" key="6">
    <source>
        <dbReference type="ARBA" id="ARBA00023242"/>
    </source>
</evidence>
<evidence type="ECO:0000256" key="2">
    <source>
        <dbReference type="ARBA" id="ARBA00008089"/>
    </source>
</evidence>
<proteinExistence type="inferred from homology"/>
<dbReference type="GO" id="GO:0006357">
    <property type="term" value="P:regulation of transcription by RNA polymerase II"/>
    <property type="evidence" value="ECO:0007669"/>
    <property type="project" value="InterPro"/>
</dbReference>
<evidence type="ECO:0000256" key="3">
    <source>
        <dbReference type="ARBA" id="ARBA00023015"/>
    </source>
</evidence>
<comment type="function">
    <text evidence="7">Component of the Mediator complex, a coactivator involved in the regulated transcription of nearly all RNA polymerase II-dependent genes. Mediator functions as a bridge to convey information from gene-specific regulatory proteins to the basal RNA polymerase II transcription machinery. Mediator is recruited to promoters by direct interactions with regulatory proteins and serves as a scaffold for the assembly of a functional preinitiation complex with RNA polymerase II and the general transcription factors.</text>
</comment>
<dbReference type="Proteomes" id="UP000054166">
    <property type="component" value="Unassembled WGS sequence"/>
</dbReference>
<dbReference type="HOGENOM" id="CLU_146814_0_0_1"/>
<keyword evidence="3 7" id="KW-0805">Transcription regulation</keyword>
<dbReference type="InterPro" id="IPR011425">
    <property type="entry name" value="Med9"/>
</dbReference>
<keyword evidence="10" id="KW-1185">Reference proteome</keyword>
<dbReference type="EMBL" id="KN832997">
    <property type="protein sequence ID" value="KIM81750.1"/>
    <property type="molecule type" value="Genomic_DNA"/>
</dbReference>
<reference evidence="10" key="2">
    <citation type="submission" date="2015-01" db="EMBL/GenBank/DDBJ databases">
        <title>Evolutionary Origins and Diversification of the Mycorrhizal Mutualists.</title>
        <authorList>
            <consortium name="DOE Joint Genome Institute"/>
            <consortium name="Mycorrhizal Genomics Consortium"/>
            <person name="Kohler A."/>
            <person name="Kuo A."/>
            <person name="Nagy L.G."/>
            <person name="Floudas D."/>
            <person name="Copeland A."/>
            <person name="Barry K.W."/>
            <person name="Cichocki N."/>
            <person name="Veneault-Fourrey C."/>
            <person name="LaButti K."/>
            <person name="Lindquist E.A."/>
            <person name="Lipzen A."/>
            <person name="Lundell T."/>
            <person name="Morin E."/>
            <person name="Murat C."/>
            <person name="Riley R."/>
            <person name="Ohm R."/>
            <person name="Sun H."/>
            <person name="Tunlid A."/>
            <person name="Henrissat B."/>
            <person name="Grigoriev I.V."/>
            <person name="Hibbett D.S."/>
            <person name="Martin F."/>
        </authorList>
    </citation>
    <scope>NUCLEOTIDE SEQUENCE [LARGE SCALE GENOMIC DNA]</scope>
    <source>
        <strain evidence="10">F 1598</strain>
    </source>
</reference>
<evidence type="ECO:0000256" key="1">
    <source>
        <dbReference type="ARBA" id="ARBA00004123"/>
    </source>
</evidence>
<name>A0A0C3FAS5_PILCF</name>
<evidence type="ECO:0000256" key="8">
    <source>
        <dbReference type="SAM" id="SignalP"/>
    </source>
</evidence>
<evidence type="ECO:0000256" key="4">
    <source>
        <dbReference type="ARBA" id="ARBA00023159"/>
    </source>
</evidence>
<feature type="signal peptide" evidence="8">
    <location>
        <begin position="1"/>
        <end position="21"/>
    </location>
</feature>
<sequence>MASSILPTALFEGLLLKLVTVLELTRRPEGMATPQAKQALLQATNDFKNTLNKAKELVNLLPGGEMLVEEQDEIIDMLEKLRDHKQQQLSQFSTCILSFSGGSVNGDVKMEVDSMASTPLAS</sequence>
<evidence type="ECO:0000256" key="7">
    <source>
        <dbReference type="RuleBase" id="RU364145"/>
    </source>
</evidence>
<keyword evidence="5 7" id="KW-0804">Transcription</keyword>
<comment type="subunit">
    <text evidence="7">Component of the Mediator complex.</text>
</comment>
<comment type="similarity">
    <text evidence="2 7">Belongs to the Mediator complex subunit 9 family.</text>
</comment>
<dbReference type="STRING" id="765440.A0A0C3FAS5"/>
<reference evidence="9 10" key="1">
    <citation type="submission" date="2014-04" db="EMBL/GenBank/DDBJ databases">
        <authorList>
            <consortium name="DOE Joint Genome Institute"/>
            <person name="Kuo A."/>
            <person name="Tarkka M."/>
            <person name="Buscot F."/>
            <person name="Kohler A."/>
            <person name="Nagy L.G."/>
            <person name="Floudas D."/>
            <person name="Copeland A."/>
            <person name="Barry K.W."/>
            <person name="Cichocki N."/>
            <person name="Veneault-Fourrey C."/>
            <person name="LaButti K."/>
            <person name="Lindquist E.A."/>
            <person name="Lipzen A."/>
            <person name="Lundell T."/>
            <person name="Morin E."/>
            <person name="Murat C."/>
            <person name="Sun H."/>
            <person name="Tunlid A."/>
            <person name="Henrissat B."/>
            <person name="Grigoriev I.V."/>
            <person name="Hibbett D.S."/>
            <person name="Martin F."/>
            <person name="Nordberg H.P."/>
            <person name="Cantor M.N."/>
            <person name="Hua S.X."/>
        </authorList>
    </citation>
    <scope>NUCLEOTIDE SEQUENCE [LARGE SCALE GENOMIC DNA]</scope>
    <source>
        <strain evidence="9 10">F 1598</strain>
    </source>
</reference>
<dbReference type="Pfam" id="PF07544">
    <property type="entry name" value="Med9"/>
    <property type="match status" value="1"/>
</dbReference>